<gene>
    <name evidence="8" type="ORF">NYPRO_LOCUS10581</name>
</gene>
<accession>A0A811YN60</accession>
<comment type="caution">
    <text evidence="8">The sequence shown here is derived from an EMBL/GenBank/DDBJ whole genome shotgun (WGS) entry which is preliminary data.</text>
</comment>
<evidence type="ECO:0000256" key="3">
    <source>
        <dbReference type="ARBA" id="ARBA00022692"/>
    </source>
</evidence>
<organism evidence="8 9">
    <name type="scientific">Nyctereutes procyonoides</name>
    <name type="common">Raccoon dog</name>
    <name type="synonym">Canis procyonoides</name>
    <dbReference type="NCBI Taxonomy" id="34880"/>
    <lineage>
        <taxon>Eukaryota</taxon>
        <taxon>Metazoa</taxon>
        <taxon>Chordata</taxon>
        <taxon>Craniata</taxon>
        <taxon>Vertebrata</taxon>
        <taxon>Euteleostomi</taxon>
        <taxon>Mammalia</taxon>
        <taxon>Eutheria</taxon>
        <taxon>Laurasiatheria</taxon>
        <taxon>Carnivora</taxon>
        <taxon>Caniformia</taxon>
        <taxon>Canidae</taxon>
        <taxon>Nyctereutes</taxon>
    </lineage>
</organism>
<dbReference type="PANTHER" id="PTHR31759:SF1">
    <property type="entry name" value="COILED-COIL DOMAIN-CONTAINING PROTEIN 167"/>
    <property type="match status" value="1"/>
</dbReference>
<dbReference type="AlphaFoldDB" id="A0A811YN60"/>
<evidence type="ECO:0000256" key="7">
    <source>
        <dbReference type="SAM" id="MobiDB-lite"/>
    </source>
</evidence>
<keyword evidence="6" id="KW-0472">Membrane</keyword>
<dbReference type="EMBL" id="CAJHUB010000680">
    <property type="protein sequence ID" value="CAD7677783.1"/>
    <property type="molecule type" value="Genomic_DNA"/>
</dbReference>
<dbReference type="Proteomes" id="UP000645828">
    <property type="component" value="Unassembled WGS sequence"/>
</dbReference>
<keyword evidence="3" id="KW-0812">Transmembrane</keyword>
<dbReference type="InterPro" id="IPR028194">
    <property type="entry name" value="CC167"/>
</dbReference>
<evidence type="ECO:0000256" key="4">
    <source>
        <dbReference type="ARBA" id="ARBA00022989"/>
    </source>
</evidence>
<evidence type="ECO:0000313" key="8">
    <source>
        <dbReference type="EMBL" id="CAD7677783.1"/>
    </source>
</evidence>
<feature type="region of interest" description="Disordered" evidence="7">
    <location>
        <begin position="127"/>
        <end position="147"/>
    </location>
</feature>
<dbReference type="GO" id="GO:0016020">
    <property type="term" value="C:membrane"/>
    <property type="evidence" value="ECO:0007669"/>
    <property type="project" value="UniProtKB-SubCell"/>
</dbReference>
<protein>
    <recommendedName>
        <fullName evidence="2">Coiled-coil domain-containing protein 167</fullName>
    </recommendedName>
</protein>
<keyword evidence="5" id="KW-0175">Coiled coil</keyword>
<evidence type="ECO:0000256" key="5">
    <source>
        <dbReference type="ARBA" id="ARBA00023054"/>
    </source>
</evidence>
<evidence type="ECO:0000256" key="2">
    <source>
        <dbReference type="ARBA" id="ARBA00022350"/>
    </source>
</evidence>
<name>A0A811YN60_NYCPR</name>
<proteinExistence type="predicted"/>
<reference evidence="8" key="1">
    <citation type="submission" date="2020-12" db="EMBL/GenBank/DDBJ databases">
        <authorList>
            <consortium name="Molecular Ecology Group"/>
        </authorList>
    </citation>
    <scope>NUCLEOTIDE SEQUENCE</scope>
    <source>
        <strain evidence="8">TBG_1078</strain>
    </source>
</reference>
<keyword evidence="4" id="KW-1133">Transmembrane helix</keyword>
<evidence type="ECO:0000256" key="6">
    <source>
        <dbReference type="ARBA" id="ARBA00023136"/>
    </source>
</evidence>
<dbReference type="PANTHER" id="PTHR31759">
    <property type="entry name" value="COILED-COIL DOMAIN-CONTAINING PROTEIN 167"/>
    <property type="match status" value="1"/>
</dbReference>
<evidence type="ECO:0000313" key="9">
    <source>
        <dbReference type="Proteomes" id="UP000645828"/>
    </source>
</evidence>
<keyword evidence="9" id="KW-1185">Reference proteome</keyword>
<feature type="region of interest" description="Disordered" evidence="7">
    <location>
        <begin position="202"/>
        <end position="237"/>
    </location>
</feature>
<comment type="subcellular location">
    <subcellularLocation>
        <location evidence="1">Membrane</location>
        <topology evidence="1">Single-pass membrane protein</topology>
    </subcellularLocation>
</comment>
<dbReference type="Pfam" id="PF15188">
    <property type="entry name" value="CCDC-167"/>
    <property type="match status" value="1"/>
</dbReference>
<evidence type="ECO:0000256" key="1">
    <source>
        <dbReference type="ARBA" id="ARBA00004167"/>
    </source>
</evidence>
<sequence length="237" mass="25542">MEWHLGQALGQGEAADPEVAELGAGRAEGQGPFWKRLDKELAETRSQLFCTLKGSATHPALLGAVLQIDGLEEKLSRCRKDLEAVNSRLHGAELSPEARKSLEKEKNSLMSKASNYDLTCQESALEQSREGATVASTGEPEEHGALGGHLHPPDLHLCLLDHVNLRFLYGQHRVPWASWSLPSRPFKPQDSQGIGAFLLNPDTGAGLQPLLPPGPALGPESPEGLCVGSSLSPRERQ</sequence>